<dbReference type="RefSeq" id="WP_164526980.1">
    <property type="nucleotide sequence ID" value="NZ_CP047352.1"/>
</dbReference>
<organism evidence="2">
    <name type="scientific">Proteus mirabilis</name>
    <dbReference type="NCBI Taxonomy" id="584"/>
    <lineage>
        <taxon>Bacteria</taxon>
        <taxon>Pseudomonadati</taxon>
        <taxon>Pseudomonadota</taxon>
        <taxon>Gammaproteobacteria</taxon>
        <taxon>Enterobacterales</taxon>
        <taxon>Morganellaceae</taxon>
        <taxon>Proteus</taxon>
    </lineage>
</organism>
<proteinExistence type="predicted"/>
<evidence type="ECO:0000313" key="2">
    <source>
        <dbReference type="EMBL" id="AXY99464.1"/>
    </source>
</evidence>
<dbReference type="PANTHER" id="PTHR22916:SF3">
    <property type="entry name" value="UDP-GLCNAC:BETAGAL BETA-1,3-N-ACETYLGLUCOSAMINYLTRANSFERASE-LIKE PROTEIN 1"/>
    <property type="match status" value="1"/>
</dbReference>
<dbReference type="EMBL" id="KY710694">
    <property type="protein sequence ID" value="AXY99464.1"/>
    <property type="molecule type" value="Genomic_DNA"/>
</dbReference>
<name>A0A385JM95_PROMI</name>
<sequence>MLFSVIIPCFNSENHISTCLKYLLAQINSDDDIEVLLVDDGSNDNTLSIISEYKEKYPYYIKIIKNEKNRGVSYSRNVGIYNSIGKFILFLDSDDQYKDGLFIELRNIIKKSSDIDIVSFSFLREGGKDKSETIYSFKEFNKKIFYNIDFFKLFCIKKINQHICSAAFRRELIISNNIFFDLGTYIGEDVEFQIKSILYAKKIYYSSTIFFIYKYNSQSVTNNKLSEKHLSFGKIYPRLKKIISDKNLIPYLSFYYTYSFFYILYSFSEDKNLVNKFSIYDSILKDRMYINISNKKSLITFISKVVYKINKKIFLSLLNFFKRIST</sequence>
<dbReference type="InterPro" id="IPR001173">
    <property type="entry name" value="Glyco_trans_2-like"/>
</dbReference>
<dbReference type="SUPFAM" id="SSF53448">
    <property type="entry name" value="Nucleotide-diphospho-sugar transferases"/>
    <property type="match status" value="1"/>
</dbReference>
<dbReference type="GO" id="GO:0016758">
    <property type="term" value="F:hexosyltransferase activity"/>
    <property type="evidence" value="ECO:0007669"/>
    <property type="project" value="UniProtKB-ARBA"/>
</dbReference>
<feature type="domain" description="Glycosyltransferase 2-like" evidence="1">
    <location>
        <begin position="4"/>
        <end position="171"/>
    </location>
</feature>
<reference evidence="2" key="1">
    <citation type="journal article" date="2017" name="PLoS ONE">
        <title>Genetic diversity of the O antigens of Proteus species and the development of a suspension array for molecular serotyping.</title>
        <authorList>
            <person name="Yu X."/>
            <person name="Torzewska A."/>
            <person name="Zhang X."/>
            <person name="Yin Z."/>
            <person name="Drzewiecka D."/>
            <person name="Cao H."/>
            <person name="Liu B."/>
            <person name="Knirel Y.A."/>
            <person name="Rozalski A."/>
            <person name="Wang L."/>
        </authorList>
    </citation>
    <scope>NUCLEOTIDE SEQUENCE</scope>
    <source>
        <strain evidence="2">PrK 28/57</strain>
    </source>
</reference>
<dbReference type="InterPro" id="IPR029044">
    <property type="entry name" value="Nucleotide-diphossugar_trans"/>
</dbReference>
<dbReference type="PANTHER" id="PTHR22916">
    <property type="entry name" value="GLYCOSYLTRANSFERASE"/>
    <property type="match status" value="1"/>
</dbReference>
<dbReference type="CDD" id="cd00761">
    <property type="entry name" value="Glyco_tranf_GTA_type"/>
    <property type="match status" value="1"/>
</dbReference>
<dbReference type="Pfam" id="PF00535">
    <property type="entry name" value="Glycos_transf_2"/>
    <property type="match status" value="1"/>
</dbReference>
<dbReference type="AlphaFoldDB" id="A0A385JM95"/>
<dbReference type="Gene3D" id="3.90.550.10">
    <property type="entry name" value="Spore Coat Polysaccharide Biosynthesis Protein SpsA, Chain A"/>
    <property type="match status" value="1"/>
</dbReference>
<protein>
    <submittedName>
        <fullName evidence="2">Gt2</fullName>
    </submittedName>
</protein>
<evidence type="ECO:0000259" key="1">
    <source>
        <dbReference type="Pfam" id="PF00535"/>
    </source>
</evidence>
<accession>A0A385JM95</accession>